<dbReference type="EMBL" id="ML979146">
    <property type="protein sequence ID" value="KAF1911085.1"/>
    <property type="molecule type" value="Genomic_DNA"/>
</dbReference>
<proteinExistence type="predicted"/>
<keyword evidence="4" id="KW-1185">Reference proteome</keyword>
<keyword evidence="2" id="KW-0812">Transmembrane</keyword>
<evidence type="ECO:0000313" key="3">
    <source>
        <dbReference type="EMBL" id="KAF1911085.1"/>
    </source>
</evidence>
<name>A0A6A5Q633_AMPQU</name>
<keyword evidence="2" id="KW-0472">Membrane</keyword>
<evidence type="ECO:0000256" key="2">
    <source>
        <dbReference type="SAM" id="Phobius"/>
    </source>
</evidence>
<keyword evidence="2" id="KW-1133">Transmembrane helix</keyword>
<reference evidence="3" key="1">
    <citation type="journal article" date="2020" name="Stud. Mycol.">
        <title>101 Dothideomycetes genomes: a test case for predicting lifestyles and emergence of pathogens.</title>
        <authorList>
            <person name="Haridas S."/>
            <person name="Albert R."/>
            <person name="Binder M."/>
            <person name="Bloem J."/>
            <person name="Labutti K."/>
            <person name="Salamov A."/>
            <person name="Andreopoulos B."/>
            <person name="Baker S."/>
            <person name="Barry K."/>
            <person name="Bills G."/>
            <person name="Bluhm B."/>
            <person name="Cannon C."/>
            <person name="Castanera R."/>
            <person name="Culley D."/>
            <person name="Daum C."/>
            <person name="Ezra D."/>
            <person name="Gonzalez J."/>
            <person name="Henrissat B."/>
            <person name="Kuo A."/>
            <person name="Liang C."/>
            <person name="Lipzen A."/>
            <person name="Lutzoni F."/>
            <person name="Magnuson J."/>
            <person name="Mondo S."/>
            <person name="Nolan M."/>
            <person name="Ohm R."/>
            <person name="Pangilinan J."/>
            <person name="Park H.-J."/>
            <person name="Ramirez L."/>
            <person name="Alfaro M."/>
            <person name="Sun H."/>
            <person name="Tritt A."/>
            <person name="Yoshinaga Y."/>
            <person name="Zwiers L.-H."/>
            <person name="Turgeon B."/>
            <person name="Goodwin S."/>
            <person name="Spatafora J."/>
            <person name="Crous P."/>
            <person name="Grigoriev I."/>
        </authorList>
    </citation>
    <scope>NUCLEOTIDE SEQUENCE</scope>
    <source>
        <strain evidence="3">HMLAC05119</strain>
    </source>
</reference>
<organism evidence="3 4">
    <name type="scientific">Ampelomyces quisqualis</name>
    <name type="common">Powdery mildew agent</name>
    <dbReference type="NCBI Taxonomy" id="50730"/>
    <lineage>
        <taxon>Eukaryota</taxon>
        <taxon>Fungi</taxon>
        <taxon>Dikarya</taxon>
        <taxon>Ascomycota</taxon>
        <taxon>Pezizomycotina</taxon>
        <taxon>Dothideomycetes</taxon>
        <taxon>Pleosporomycetidae</taxon>
        <taxon>Pleosporales</taxon>
        <taxon>Pleosporineae</taxon>
        <taxon>Phaeosphaeriaceae</taxon>
        <taxon>Ampelomyces</taxon>
    </lineage>
</organism>
<feature type="region of interest" description="Disordered" evidence="1">
    <location>
        <begin position="1"/>
        <end position="36"/>
    </location>
</feature>
<dbReference type="AlphaFoldDB" id="A0A6A5Q633"/>
<feature type="transmembrane region" description="Helical" evidence="2">
    <location>
        <begin position="91"/>
        <end position="111"/>
    </location>
</feature>
<gene>
    <name evidence="3" type="ORF">BDU57DRAFT_109779</name>
</gene>
<protein>
    <submittedName>
        <fullName evidence="3">Uncharacterized protein</fullName>
    </submittedName>
</protein>
<sequence>MSTITKTTYTFAPPQTTPPTSSDASPPSAVSPRSKSVDHPFPAIAHNTQDIVEIHPAPAHDAVLRFAVKGAALVVGSLIELWLLVDAMDGFLTFCLVGTMLWFVYGGHQLFVTDNHAPPAPIPIPAPDDLAVNIESWRMKVLPGSPAASSQSSRASFELKAAHFLEVEDDEIKAVLAEKLNSFLETLEAEQVFLELCGLVAVSECQTIQEAFVELSNLSTLFDHVDDKLKIYTHPNELYPTFIKDVAHDVALPDIDHCQVSTLDQDTITTPKVYMSTGTELIELGNATCKGTLAEMQQYVKLLQDQHKQPIFQLEPDMAKQLKHRHIHAGIVHDWTNLDTRSEYQTMYTNLRSIDGDRDDIMFMEDRLGTWIPGRYYADILQLPIGAQYQLQNPDDGCNPFLEVLSLYWHIAHGMVARDQLLPINTLNDVEEAQWLRTRNARSEVYAENRDLMSPEINTHRAYLTDYEEQHLVNVGIVDYTPYNENYGLSPLQEELRSHNQVLRCQDKTTIPLWLWSFGEDEAWDPNAYDPCHCGMLAGDSLTEYRQEKEPGYFAITLNHLQFPVQYIETKAGIFEREKLQKVGKEGTGDKQQLPRCQQISQICDLHALVTDDIFVLIDSRIDDPNTRISAPWGLLPVPGLKDRSVYPQDFLIKPGFREIPYEDLPRRCHHGEEFPETDRGCEICFPSVRWVLRNNAMIAEEVPQQSEQPYPEKVAIKPHHPAPIEAWLQRWS</sequence>
<dbReference type="Proteomes" id="UP000800096">
    <property type="component" value="Unassembled WGS sequence"/>
</dbReference>
<feature type="compositionally biased region" description="Low complexity" evidence="1">
    <location>
        <begin position="1"/>
        <end position="34"/>
    </location>
</feature>
<feature type="transmembrane region" description="Helical" evidence="2">
    <location>
        <begin position="66"/>
        <end position="84"/>
    </location>
</feature>
<evidence type="ECO:0000256" key="1">
    <source>
        <dbReference type="SAM" id="MobiDB-lite"/>
    </source>
</evidence>
<dbReference type="OrthoDB" id="3795221at2759"/>
<accession>A0A6A5Q633</accession>
<evidence type="ECO:0000313" key="4">
    <source>
        <dbReference type="Proteomes" id="UP000800096"/>
    </source>
</evidence>